<feature type="compositionally biased region" description="Basic and acidic residues" evidence="1">
    <location>
        <begin position="140"/>
        <end position="150"/>
    </location>
</feature>
<evidence type="ECO:0000313" key="4">
    <source>
        <dbReference type="Proteomes" id="UP000799291"/>
    </source>
</evidence>
<organism evidence="3 4">
    <name type="scientific">Lentithecium fluviatile CBS 122367</name>
    <dbReference type="NCBI Taxonomy" id="1168545"/>
    <lineage>
        <taxon>Eukaryota</taxon>
        <taxon>Fungi</taxon>
        <taxon>Dikarya</taxon>
        <taxon>Ascomycota</taxon>
        <taxon>Pezizomycotina</taxon>
        <taxon>Dothideomycetes</taxon>
        <taxon>Pleosporomycetidae</taxon>
        <taxon>Pleosporales</taxon>
        <taxon>Massarineae</taxon>
        <taxon>Lentitheciaceae</taxon>
        <taxon>Lentithecium</taxon>
    </lineage>
</organism>
<feature type="region of interest" description="Disordered" evidence="1">
    <location>
        <begin position="1"/>
        <end position="23"/>
    </location>
</feature>
<evidence type="ECO:0008006" key="5">
    <source>
        <dbReference type="Google" id="ProtNLM"/>
    </source>
</evidence>
<feature type="region of interest" description="Disordered" evidence="1">
    <location>
        <begin position="77"/>
        <end position="97"/>
    </location>
</feature>
<evidence type="ECO:0000313" key="3">
    <source>
        <dbReference type="EMBL" id="KAF2676357.1"/>
    </source>
</evidence>
<name>A0A6G1IDP4_9PLEO</name>
<keyword evidence="4" id="KW-1185">Reference proteome</keyword>
<evidence type="ECO:0000256" key="2">
    <source>
        <dbReference type="SAM" id="Phobius"/>
    </source>
</evidence>
<dbReference type="AlphaFoldDB" id="A0A6G1IDP4"/>
<evidence type="ECO:0000256" key="1">
    <source>
        <dbReference type="SAM" id="MobiDB-lite"/>
    </source>
</evidence>
<protein>
    <recommendedName>
        <fullName evidence="5">Mid2 domain-containing protein</fullName>
    </recommendedName>
</protein>
<dbReference type="EMBL" id="MU005636">
    <property type="protein sequence ID" value="KAF2676357.1"/>
    <property type="molecule type" value="Genomic_DNA"/>
</dbReference>
<feature type="region of interest" description="Disordered" evidence="1">
    <location>
        <begin position="140"/>
        <end position="160"/>
    </location>
</feature>
<gene>
    <name evidence="3" type="ORF">K458DRAFT_183636</name>
</gene>
<dbReference type="Proteomes" id="UP000799291">
    <property type="component" value="Unassembled WGS sequence"/>
</dbReference>
<reference evidence="3" key="1">
    <citation type="journal article" date="2020" name="Stud. Mycol.">
        <title>101 Dothideomycetes genomes: a test case for predicting lifestyles and emergence of pathogens.</title>
        <authorList>
            <person name="Haridas S."/>
            <person name="Albert R."/>
            <person name="Binder M."/>
            <person name="Bloem J."/>
            <person name="Labutti K."/>
            <person name="Salamov A."/>
            <person name="Andreopoulos B."/>
            <person name="Baker S."/>
            <person name="Barry K."/>
            <person name="Bills G."/>
            <person name="Bluhm B."/>
            <person name="Cannon C."/>
            <person name="Castanera R."/>
            <person name="Culley D."/>
            <person name="Daum C."/>
            <person name="Ezra D."/>
            <person name="Gonzalez J."/>
            <person name="Henrissat B."/>
            <person name="Kuo A."/>
            <person name="Liang C."/>
            <person name="Lipzen A."/>
            <person name="Lutzoni F."/>
            <person name="Magnuson J."/>
            <person name="Mondo S."/>
            <person name="Nolan M."/>
            <person name="Ohm R."/>
            <person name="Pangilinan J."/>
            <person name="Park H.-J."/>
            <person name="Ramirez L."/>
            <person name="Alfaro M."/>
            <person name="Sun H."/>
            <person name="Tritt A."/>
            <person name="Yoshinaga Y."/>
            <person name="Zwiers L.-H."/>
            <person name="Turgeon B."/>
            <person name="Goodwin S."/>
            <person name="Spatafora J."/>
            <person name="Crous P."/>
            <person name="Grigoriev I."/>
        </authorList>
    </citation>
    <scope>NUCLEOTIDE SEQUENCE</scope>
    <source>
        <strain evidence="3">CBS 122367</strain>
    </source>
</reference>
<keyword evidence="2" id="KW-0472">Membrane</keyword>
<keyword evidence="2" id="KW-0812">Transmembrane</keyword>
<keyword evidence="2" id="KW-1133">Transmembrane helix</keyword>
<dbReference type="OrthoDB" id="3798952at2759"/>
<feature type="transmembrane region" description="Helical" evidence="2">
    <location>
        <begin position="32"/>
        <end position="53"/>
    </location>
</feature>
<accession>A0A6G1IDP4</accession>
<proteinExistence type="predicted"/>
<feature type="compositionally biased region" description="Basic and acidic residues" evidence="1">
    <location>
        <begin position="77"/>
        <end position="87"/>
    </location>
</feature>
<sequence length="212" mass="23334">MAPLPQATSSPTPSQQQQSQSATALPGMKRGIAIGIAASVCIILIALLAFYAIRRRRKVKAQRLQASVPSFNDDKECIQKDTKEKPLPSEPWTPTLTPVEADARPIYELDAGLMPEMPTKANVRKAQELDVESTHKVQRTWERCSEKADESVPADDVLGRSTPKRQVPILHISPPEMANLERTSLLGVSPLGVSPLEDAYFPQTPRSPYGWV</sequence>